<dbReference type="InterPro" id="IPR004841">
    <property type="entry name" value="AA-permease/SLC12A_dom"/>
</dbReference>
<dbReference type="GO" id="GO:0055075">
    <property type="term" value="P:potassium ion homeostasis"/>
    <property type="evidence" value="ECO:0007669"/>
    <property type="project" value="TreeGrafter"/>
</dbReference>
<keyword evidence="7 9" id="KW-0472">Membrane</keyword>
<feature type="transmembrane region" description="Helical" evidence="9">
    <location>
        <begin position="242"/>
        <end position="261"/>
    </location>
</feature>
<gene>
    <name evidence="12" type="ORF">KP79_PYT21058</name>
</gene>
<proteinExistence type="inferred from homology"/>
<evidence type="ECO:0000313" key="12">
    <source>
        <dbReference type="EMBL" id="OWF41053.1"/>
    </source>
</evidence>
<feature type="region of interest" description="Disordered" evidence="8">
    <location>
        <begin position="1"/>
        <end position="34"/>
    </location>
</feature>
<evidence type="ECO:0000256" key="6">
    <source>
        <dbReference type="ARBA" id="ARBA00022989"/>
    </source>
</evidence>
<dbReference type="InterPro" id="IPR018491">
    <property type="entry name" value="SLC12_C"/>
</dbReference>
<feature type="transmembrane region" description="Helical" evidence="9">
    <location>
        <begin position="122"/>
        <end position="143"/>
    </location>
</feature>
<feature type="transmembrane region" description="Helical" evidence="9">
    <location>
        <begin position="447"/>
        <end position="469"/>
    </location>
</feature>
<protein>
    <recommendedName>
        <fullName evidence="3">Solute carrier family 12 member 9</fullName>
    </recommendedName>
</protein>
<evidence type="ECO:0000256" key="7">
    <source>
        <dbReference type="ARBA" id="ARBA00023136"/>
    </source>
</evidence>
<feature type="transmembrane region" description="Helical" evidence="9">
    <location>
        <begin position="393"/>
        <end position="415"/>
    </location>
</feature>
<name>A0A210PX42_MIZYE</name>
<evidence type="ECO:0000256" key="2">
    <source>
        <dbReference type="ARBA" id="ARBA00010593"/>
    </source>
</evidence>
<evidence type="ECO:0000256" key="4">
    <source>
        <dbReference type="ARBA" id="ARBA00022448"/>
    </source>
</evidence>
<keyword evidence="5 9" id="KW-0812">Transmembrane</keyword>
<feature type="transmembrane region" description="Helical" evidence="9">
    <location>
        <begin position="506"/>
        <end position="526"/>
    </location>
</feature>
<feature type="transmembrane region" description="Helical" evidence="9">
    <location>
        <begin position="319"/>
        <end position="338"/>
    </location>
</feature>
<feature type="transmembrane region" description="Helical" evidence="9">
    <location>
        <begin position="475"/>
        <end position="494"/>
    </location>
</feature>
<feature type="transmembrane region" description="Helical" evidence="9">
    <location>
        <begin position="216"/>
        <end position="235"/>
    </location>
</feature>
<dbReference type="Gene3D" id="1.20.1740.10">
    <property type="entry name" value="Amino acid/polyamine transporter I"/>
    <property type="match status" value="1"/>
</dbReference>
<keyword evidence="6 9" id="KW-1133">Transmembrane helix</keyword>
<feature type="compositionally biased region" description="Basic and acidic residues" evidence="8">
    <location>
        <begin position="1"/>
        <end position="12"/>
    </location>
</feature>
<dbReference type="OrthoDB" id="2020542at2759"/>
<dbReference type="InterPro" id="IPR004842">
    <property type="entry name" value="SLC12A_fam"/>
</dbReference>
<evidence type="ECO:0000256" key="3">
    <source>
        <dbReference type="ARBA" id="ARBA00019359"/>
    </source>
</evidence>
<dbReference type="PANTHER" id="PTHR11827:SF72">
    <property type="entry name" value="GH08340P"/>
    <property type="match status" value="1"/>
</dbReference>
<comment type="caution">
    <text evidence="12">The sequence shown here is derived from an EMBL/GenBank/DDBJ whole genome shotgun (WGS) entry which is preliminary data.</text>
</comment>
<evidence type="ECO:0000256" key="8">
    <source>
        <dbReference type="SAM" id="MobiDB-lite"/>
    </source>
</evidence>
<dbReference type="FunFam" id="1.20.1740.10:FF:000013">
    <property type="entry name" value="Solute carrier family 12 member"/>
    <property type="match status" value="1"/>
</dbReference>
<comment type="subcellular location">
    <subcellularLocation>
        <location evidence="1">Membrane</location>
        <topology evidence="1">Multi-pass membrane protein</topology>
    </subcellularLocation>
</comment>
<evidence type="ECO:0000259" key="10">
    <source>
        <dbReference type="Pfam" id="PF00324"/>
    </source>
</evidence>
<dbReference type="GO" id="GO:0006884">
    <property type="term" value="P:cell volume homeostasis"/>
    <property type="evidence" value="ECO:0007669"/>
    <property type="project" value="TreeGrafter"/>
</dbReference>
<dbReference type="Pfam" id="PF03522">
    <property type="entry name" value="SLC12"/>
    <property type="match status" value="1"/>
</dbReference>
<dbReference type="EMBL" id="NEDP02005424">
    <property type="protein sequence ID" value="OWF41053.1"/>
    <property type="molecule type" value="Genomic_DNA"/>
</dbReference>
<dbReference type="GO" id="GO:0055064">
    <property type="term" value="P:chloride ion homeostasis"/>
    <property type="evidence" value="ECO:0007669"/>
    <property type="project" value="TreeGrafter"/>
</dbReference>
<comment type="similarity">
    <text evidence="2">Belongs to the SLC12A transporter family.</text>
</comment>
<keyword evidence="13" id="KW-1185">Reference proteome</keyword>
<feature type="transmembrane region" description="Helical" evidence="9">
    <location>
        <begin position="81"/>
        <end position="102"/>
    </location>
</feature>
<feature type="transmembrane region" description="Helical" evidence="9">
    <location>
        <begin position="350"/>
        <end position="373"/>
    </location>
</feature>
<evidence type="ECO:0000256" key="9">
    <source>
        <dbReference type="SAM" id="Phobius"/>
    </source>
</evidence>
<accession>A0A210PX42</accession>
<dbReference type="GO" id="GO:0016020">
    <property type="term" value="C:membrane"/>
    <property type="evidence" value="ECO:0007669"/>
    <property type="project" value="UniProtKB-SubCell"/>
</dbReference>
<dbReference type="PANTHER" id="PTHR11827">
    <property type="entry name" value="SOLUTE CARRIER FAMILY 12, CATION COTRANSPORTERS"/>
    <property type="match status" value="1"/>
</dbReference>
<keyword evidence="4" id="KW-0813">Transport</keyword>
<dbReference type="Pfam" id="PF00324">
    <property type="entry name" value="AA_permease"/>
    <property type="match status" value="1"/>
</dbReference>
<feature type="domain" description="Amino acid permease/ SLC12A" evidence="10">
    <location>
        <begin position="93"/>
        <end position="587"/>
    </location>
</feature>
<feature type="transmembrane region" description="Helical" evidence="9">
    <location>
        <begin position="164"/>
        <end position="184"/>
    </location>
</feature>
<reference evidence="12 13" key="1">
    <citation type="journal article" date="2017" name="Nat. Ecol. Evol.">
        <title>Scallop genome provides insights into evolution of bilaterian karyotype and development.</title>
        <authorList>
            <person name="Wang S."/>
            <person name="Zhang J."/>
            <person name="Jiao W."/>
            <person name="Li J."/>
            <person name="Xun X."/>
            <person name="Sun Y."/>
            <person name="Guo X."/>
            <person name="Huan P."/>
            <person name="Dong B."/>
            <person name="Zhang L."/>
            <person name="Hu X."/>
            <person name="Sun X."/>
            <person name="Wang J."/>
            <person name="Zhao C."/>
            <person name="Wang Y."/>
            <person name="Wang D."/>
            <person name="Huang X."/>
            <person name="Wang R."/>
            <person name="Lv J."/>
            <person name="Li Y."/>
            <person name="Zhang Z."/>
            <person name="Liu B."/>
            <person name="Lu W."/>
            <person name="Hui Y."/>
            <person name="Liang J."/>
            <person name="Zhou Z."/>
            <person name="Hou R."/>
            <person name="Li X."/>
            <person name="Liu Y."/>
            <person name="Li H."/>
            <person name="Ning X."/>
            <person name="Lin Y."/>
            <person name="Zhao L."/>
            <person name="Xing Q."/>
            <person name="Dou J."/>
            <person name="Li Y."/>
            <person name="Mao J."/>
            <person name="Guo H."/>
            <person name="Dou H."/>
            <person name="Li T."/>
            <person name="Mu C."/>
            <person name="Jiang W."/>
            <person name="Fu Q."/>
            <person name="Fu X."/>
            <person name="Miao Y."/>
            <person name="Liu J."/>
            <person name="Yu Q."/>
            <person name="Li R."/>
            <person name="Liao H."/>
            <person name="Li X."/>
            <person name="Kong Y."/>
            <person name="Jiang Z."/>
            <person name="Chourrout D."/>
            <person name="Li R."/>
            <person name="Bao Z."/>
        </authorList>
    </citation>
    <scope>NUCLEOTIDE SEQUENCE [LARGE SCALE GENOMIC DNA]</scope>
    <source>
        <strain evidence="12 13">PY_sf001</strain>
    </source>
</reference>
<evidence type="ECO:0000256" key="5">
    <source>
        <dbReference type="ARBA" id="ARBA00022692"/>
    </source>
</evidence>
<evidence type="ECO:0000256" key="1">
    <source>
        <dbReference type="ARBA" id="ARBA00004141"/>
    </source>
</evidence>
<evidence type="ECO:0000259" key="11">
    <source>
        <dbReference type="Pfam" id="PF03522"/>
    </source>
</evidence>
<dbReference type="Proteomes" id="UP000242188">
    <property type="component" value="Unassembled WGS sequence"/>
</dbReference>
<dbReference type="GO" id="GO:0015379">
    <property type="term" value="F:potassium:chloride symporter activity"/>
    <property type="evidence" value="ECO:0007669"/>
    <property type="project" value="TreeGrafter"/>
</dbReference>
<feature type="domain" description="SLC12A transporter C-terminal" evidence="11">
    <location>
        <begin position="598"/>
        <end position="684"/>
    </location>
</feature>
<organism evidence="12 13">
    <name type="scientific">Mizuhopecten yessoensis</name>
    <name type="common">Japanese scallop</name>
    <name type="synonym">Patinopecten yessoensis</name>
    <dbReference type="NCBI Taxonomy" id="6573"/>
    <lineage>
        <taxon>Eukaryota</taxon>
        <taxon>Metazoa</taxon>
        <taxon>Spiralia</taxon>
        <taxon>Lophotrochozoa</taxon>
        <taxon>Mollusca</taxon>
        <taxon>Bivalvia</taxon>
        <taxon>Autobranchia</taxon>
        <taxon>Pteriomorphia</taxon>
        <taxon>Pectinida</taxon>
        <taxon>Pectinoidea</taxon>
        <taxon>Pectinidae</taxon>
        <taxon>Mizuhopecten</taxon>
    </lineage>
</organism>
<dbReference type="AlphaFoldDB" id="A0A210PX42"/>
<evidence type="ECO:0000313" key="13">
    <source>
        <dbReference type="Proteomes" id="UP000242188"/>
    </source>
</evidence>
<sequence>MAEAYHDGDKRTSSPLKSHRHDGYKTLGHGVDESPGEGRWYERVRLVGGNRIVSRVLRFLPCCGFDDAADDEGTDDPRRTLSTFAGVFAPVALSMFSTLLFLRTGFLVGQAGILESVAQLVLAYFILAMTVLSICAISTNGALEGGGAYFMISRALGPEFGGSIGCLFFAANVIAAGLYISGFVEGMLENFGLDGTLLPDGQSGLPTQPNEQWWKYLYATIILFLCLIVCIIGGSMFAKTSAFIFLLVILCTLSVFISIFAKTSPFEVIIPKTNRLVMNSTDPNSTVTGMYTGLSSNTFHKNLLSNYTKDYNTRKKMDFASVFAILFSSVTGILNGANMSGELKKPGRSIPRGTICAVMFTFIIYFIDCLMIGGSCDRFLLVNNYNFLQDINLWAPFILIGLFAATLSAALGNLIGASRILEALANDQLFGIFLKPATITTKGGNPYVAVLMSWILVQAVLLVGSLNAIAPAASVFFLLSYAGVNLACLALELASAPNFRPSFKYFTWYTCGAGLLGSMVMCFLISPIYTSVAIIIMLLLTILLHFRPLPTQWGSISQALIFHQVRKYLLMLDPRKGHVKYWRPQIILMVAQPRQSCELIDFINDIKKGGLYVLGHVKVGRWEDHDTDPLGEEQTRWMTLVDGMKIKAFVEITMATSVVEGMRHLVRIAGLGGMKPNTVCLGFYDSSKPIDSLARRLTQKKKRILGGVENGVSSNMEGLFSSLRGEHENKSLQPGEYVQMIEDSLKLQKNVILCRHFHLLNKTVVADTRATSYIDVWPVNLFQPETASFFDNTCLFMLQFACILRMVPPWKAKTQLRVFLCLNAQTDNTLQKEQKLDAYLQQLRIYAKIKIVTWDHLMHMLPQPTEVSSELMQDFHSAPNQFIQEMNELIISHSSRTVVSFLYLPRPPPENSPHMARLCPSKMSVDAAALEEQHAPLELDLYGGGLRVFP</sequence>